<dbReference type="PROSITE" id="PS01031">
    <property type="entry name" value="SHSP"/>
    <property type="match status" value="1"/>
</dbReference>
<organism evidence="4 5">
    <name type="scientific">Formimonas warabiya</name>
    <dbReference type="NCBI Taxonomy" id="1761012"/>
    <lineage>
        <taxon>Bacteria</taxon>
        <taxon>Bacillati</taxon>
        <taxon>Bacillota</taxon>
        <taxon>Clostridia</taxon>
        <taxon>Eubacteriales</taxon>
        <taxon>Peptococcaceae</taxon>
        <taxon>Candidatus Formimonas</taxon>
    </lineage>
</organism>
<name>A0A3G1KNG0_FORW1</name>
<gene>
    <name evidence="4" type="ORF">DCMF_03630</name>
</gene>
<evidence type="ECO:0000256" key="2">
    <source>
        <dbReference type="RuleBase" id="RU003616"/>
    </source>
</evidence>
<dbReference type="Gene3D" id="2.60.40.790">
    <property type="match status" value="1"/>
</dbReference>
<dbReference type="Proteomes" id="UP000323521">
    <property type="component" value="Chromosome"/>
</dbReference>
<dbReference type="InterPro" id="IPR002068">
    <property type="entry name" value="A-crystallin/Hsp20_dom"/>
</dbReference>
<dbReference type="Pfam" id="PF00011">
    <property type="entry name" value="HSP20"/>
    <property type="match status" value="1"/>
</dbReference>
<accession>A0A3G1KNG0</accession>
<evidence type="ECO:0000313" key="5">
    <source>
        <dbReference type="Proteomes" id="UP000323521"/>
    </source>
</evidence>
<sequence>MFGLTPYGKKNALVGKFEDPFKLDNFFENIFNDQLPFYSSNQLKVDISENEKEYVIEAELPGYRKEEISIDLDEDRLTIAAEKNQETEEKGEHYLRRERRFGSLTRSFLVRNINKQAVGAKYENGVLTVVLPKMEPEAKKGTKIEID</sequence>
<keyword evidence="5" id="KW-1185">Reference proteome</keyword>
<reference evidence="4 5" key="1">
    <citation type="submission" date="2016-10" db="EMBL/GenBank/DDBJ databases">
        <title>Complete Genome Sequence of Peptococcaceae strain DCMF.</title>
        <authorList>
            <person name="Edwards R.J."/>
            <person name="Holland S.I."/>
            <person name="Deshpande N.P."/>
            <person name="Wong Y.K."/>
            <person name="Ertan H."/>
            <person name="Manefield M."/>
            <person name="Russell T.L."/>
            <person name="Lee M.J."/>
        </authorList>
    </citation>
    <scope>NUCLEOTIDE SEQUENCE [LARGE SCALE GENOMIC DNA]</scope>
    <source>
        <strain evidence="4 5">DCMF</strain>
    </source>
</reference>
<dbReference type="PANTHER" id="PTHR11527">
    <property type="entry name" value="HEAT-SHOCK PROTEIN 20 FAMILY MEMBER"/>
    <property type="match status" value="1"/>
</dbReference>
<dbReference type="CDD" id="cd06471">
    <property type="entry name" value="ACD_LpsHSP_like"/>
    <property type="match status" value="1"/>
</dbReference>
<protein>
    <submittedName>
        <fullName evidence="4">Heat-shock protein Hsp20</fullName>
    </submittedName>
</protein>
<dbReference type="EMBL" id="CP017634">
    <property type="protein sequence ID" value="ATW24002.1"/>
    <property type="molecule type" value="Genomic_DNA"/>
</dbReference>
<dbReference type="InterPro" id="IPR008978">
    <property type="entry name" value="HSP20-like_chaperone"/>
</dbReference>
<evidence type="ECO:0000256" key="1">
    <source>
        <dbReference type="PROSITE-ProRule" id="PRU00285"/>
    </source>
</evidence>
<evidence type="ECO:0000313" key="4">
    <source>
        <dbReference type="EMBL" id="ATW24002.1"/>
    </source>
</evidence>
<dbReference type="SUPFAM" id="SSF49764">
    <property type="entry name" value="HSP20-like chaperones"/>
    <property type="match status" value="1"/>
</dbReference>
<dbReference type="RefSeq" id="WP_148133175.1">
    <property type="nucleotide sequence ID" value="NZ_CP017634.1"/>
</dbReference>
<feature type="domain" description="SHSP" evidence="3">
    <location>
        <begin position="36"/>
        <end position="147"/>
    </location>
</feature>
<proteinExistence type="inferred from homology"/>
<dbReference type="OrthoDB" id="9811615at2"/>
<dbReference type="KEGG" id="fwa:DCMF_03630"/>
<dbReference type="InterPro" id="IPR031107">
    <property type="entry name" value="Small_HSP"/>
</dbReference>
<dbReference type="AlphaFoldDB" id="A0A3G1KNG0"/>
<comment type="similarity">
    <text evidence="1 2">Belongs to the small heat shock protein (HSP20) family.</text>
</comment>
<evidence type="ECO:0000259" key="3">
    <source>
        <dbReference type="PROSITE" id="PS01031"/>
    </source>
</evidence>